<dbReference type="EMBL" id="DVFU01000090">
    <property type="protein sequence ID" value="HIQ64995.1"/>
    <property type="molecule type" value="Genomic_DNA"/>
</dbReference>
<gene>
    <name evidence="1" type="ORF">IAC85_04565</name>
</gene>
<reference evidence="1" key="2">
    <citation type="journal article" date="2021" name="PeerJ">
        <title>Extensive microbial diversity within the chicken gut microbiome revealed by metagenomics and culture.</title>
        <authorList>
            <person name="Gilroy R."/>
            <person name="Ravi A."/>
            <person name="Getino M."/>
            <person name="Pursley I."/>
            <person name="Horton D.L."/>
            <person name="Alikhan N.F."/>
            <person name="Baker D."/>
            <person name="Gharbi K."/>
            <person name="Hall N."/>
            <person name="Watson M."/>
            <person name="Adriaenssens E.M."/>
            <person name="Foster-Nyarko E."/>
            <person name="Jarju S."/>
            <person name="Secka A."/>
            <person name="Antonio M."/>
            <person name="Oren A."/>
            <person name="Chaudhuri R.R."/>
            <person name="La Ragione R."/>
            <person name="Hildebrand F."/>
            <person name="Pallen M.J."/>
        </authorList>
    </citation>
    <scope>NUCLEOTIDE SEQUENCE</scope>
    <source>
        <strain evidence="1">CHK165-10780</strain>
    </source>
</reference>
<name>A0A9D0Z1Z5_9FIRM</name>
<dbReference type="AlphaFoldDB" id="A0A9D0Z1Z5"/>
<protein>
    <submittedName>
        <fullName evidence="1">Uncharacterized protein</fullName>
    </submittedName>
</protein>
<accession>A0A9D0Z1Z5</accession>
<organism evidence="1 2">
    <name type="scientific">Candidatus Faecenecus gallistercoris</name>
    <dbReference type="NCBI Taxonomy" id="2840793"/>
    <lineage>
        <taxon>Bacteria</taxon>
        <taxon>Bacillati</taxon>
        <taxon>Bacillota</taxon>
        <taxon>Bacillota incertae sedis</taxon>
        <taxon>Candidatus Faecenecus</taxon>
    </lineage>
</organism>
<dbReference type="Proteomes" id="UP000886725">
    <property type="component" value="Unassembled WGS sequence"/>
</dbReference>
<reference evidence="1" key="1">
    <citation type="submission" date="2020-10" db="EMBL/GenBank/DDBJ databases">
        <authorList>
            <person name="Gilroy R."/>
        </authorList>
    </citation>
    <scope>NUCLEOTIDE SEQUENCE</scope>
    <source>
        <strain evidence="1">CHK165-10780</strain>
    </source>
</reference>
<comment type="caution">
    <text evidence="1">The sequence shown here is derived from an EMBL/GenBank/DDBJ whole genome shotgun (WGS) entry which is preliminary data.</text>
</comment>
<proteinExistence type="predicted"/>
<evidence type="ECO:0000313" key="2">
    <source>
        <dbReference type="Proteomes" id="UP000886725"/>
    </source>
</evidence>
<evidence type="ECO:0000313" key="1">
    <source>
        <dbReference type="EMBL" id="HIQ64995.1"/>
    </source>
</evidence>
<sequence length="353" mass="41533">MELDDLQDYFDTDKITEENFKNVMWNLFFEHGFGYEIREDKKTNILWIDDYSCKVSPKKFPSVHQFLQDASDIWESFRFSSNFPEGVNLEEVPTFFQAYHEYLAKKAKHDAVQKFYHLDDKYSKKDVEEKYVTLKRCLIFMPINGILLTTLLLFQIDLPLLVNSAICCATTFLSPYYLDKPVIHILSNRLLKKSEVQLNQRRQQFEKYQQTLALQQSSPYDEEHQEQIQSNIMSPCLIQFDELTRRIQNLPDGVQSSYANSLKQLLLQYRLECQKVRPKDSSMVQQLELNRIESEYNTRLSMFGTVLTSVESGLQEQVQRDQKLSDIQLTLEEIIGESEQTLDTGTAYQKKKN</sequence>